<dbReference type="Proteomes" id="UP000727962">
    <property type="component" value="Unassembled WGS sequence"/>
</dbReference>
<dbReference type="SUPFAM" id="SSF54593">
    <property type="entry name" value="Glyoxalase/Bleomycin resistance protein/Dihydroxybiphenyl dioxygenase"/>
    <property type="match status" value="1"/>
</dbReference>
<name>A0A931PU75_FIMGI</name>
<feature type="domain" description="VOC" evidence="1">
    <location>
        <begin position="6"/>
        <end position="140"/>
    </location>
</feature>
<dbReference type="AlphaFoldDB" id="A0A931PU75"/>
<evidence type="ECO:0000313" key="3">
    <source>
        <dbReference type="Proteomes" id="UP000727962"/>
    </source>
</evidence>
<dbReference type="InterPro" id="IPR052537">
    <property type="entry name" value="Extradiol_RC_dioxygenase"/>
</dbReference>
<dbReference type="InterPro" id="IPR037523">
    <property type="entry name" value="VOC_core"/>
</dbReference>
<proteinExistence type="predicted"/>
<evidence type="ECO:0000313" key="2">
    <source>
        <dbReference type="EMBL" id="MBI1756252.1"/>
    </source>
</evidence>
<reference evidence="2" key="1">
    <citation type="submission" date="2020-07" db="EMBL/GenBank/DDBJ databases">
        <title>Huge and variable diversity of episymbiotic CPR bacteria and DPANN archaea in groundwater ecosystems.</title>
        <authorList>
            <person name="He C.Y."/>
            <person name="Keren R."/>
            <person name="Whittaker M."/>
            <person name="Farag I.F."/>
            <person name="Doudna J."/>
            <person name="Cate J.H.D."/>
            <person name="Banfield J.F."/>
        </authorList>
    </citation>
    <scope>NUCLEOTIDE SEQUENCE</scope>
    <source>
        <strain evidence="2">NC_groundwater_17_Pr7_B-0.1um_64_12</strain>
    </source>
</reference>
<evidence type="ECO:0000259" key="1">
    <source>
        <dbReference type="PROSITE" id="PS51819"/>
    </source>
</evidence>
<gene>
    <name evidence="2" type="ORF">HYR64_03995</name>
</gene>
<dbReference type="EMBL" id="JACOSL010000026">
    <property type="protein sequence ID" value="MBI1756252.1"/>
    <property type="molecule type" value="Genomic_DNA"/>
</dbReference>
<sequence length="302" mass="32922">MPKLLGIHHVTAICGDAQRNVDFYTGVLGLRLTKLTVNFDDPTAYHLYYSDAVGSPGSAVTFFAYPGAYDGRPGPPQAVSMCFEVPTGALGFWQDRLSAASVDVREIRPGVIAFSDPDGLGLEIEEGSAPIGVPWTGAGIDERHAIRRISGVTLRVRHPEPTEGLLDGPFGATADAGRFQVGESWVNVEASEQPHGRVALGSIHHVAFRTKNEAEQLEWRRLLEEALAGVSPVMDRTYFRSIYFREPGGVLFEIATDGPGFNADEPLERLGSSLTLPPFHEHLRAEIERSLPKLRLPEANLV</sequence>
<dbReference type="PANTHER" id="PTHR36110">
    <property type="entry name" value="RING-CLEAVING DIOXYGENASE MHQE-RELATED"/>
    <property type="match status" value="1"/>
</dbReference>
<dbReference type="InterPro" id="IPR004360">
    <property type="entry name" value="Glyas_Fos-R_dOase_dom"/>
</dbReference>
<accession>A0A931PU75</accession>
<dbReference type="Gene3D" id="3.10.180.10">
    <property type="entry name" value="2,3-Dihydroxybiphenyl 1,2-Dioxygenase, domain 1"/>
    <property type="match status" value="2"/>
</dbReference>
<organism evidence="2 3">
    <name type="scientific">Fimbriimonas ginsengisoli</name>
    <dbReference type="NCBI Taxonomy" id="1005039"/>
    <lineage>
        <taxon>Bacteria</taxon>
        <taxon>Bacillati</taxon>
        <taxon>Armatimonadota</taxon>
        <taxon>Fimbriimonadia</taxon>
        <taxon>Fimbriimonadales</taxon>
        <taxon>Fimbriimonadaceae</taxon>
        <taxon>Fimbriimonas</taxon>
    </lineage>
</organism>
<dbReference type="InterPro" id="IPR029068">
    <property type="entry name" value="Glyas_Bleomycin-R_OHBP_Dase"/>
</dbReference>
<dbReference type="PANTHER" id="PTHR36110:SF4">
    <property type="entry name" value="RING-CLEAVING DIOXYGENASE MHQA-RELATED"/>
    <property type="match status" value="1"/>
</dbReference>
<comment type="caution">
    <text evidence="2">The sequence shown here is derived from an EMBL/GenBank/DDBJ whole genome shotgun (WGS) entry which is preliminary data.</text>
</comment>
<dbReference type="Pfam" id="PF00903">
    <property type="entry name" value="Glyoxalase"/>
    <property type="match status" value="2"/>
</dbReference>
<protein>
    <submittedName>
        <fullName evidence="2">VOC family protein</fullName>
    </submittedName>
</protein>
<dbReference type="PROSITE" id="PS51819">
    <property type="entry name" value="VOC"/>
    <property type="match status" value="2"/>
</dbReference>
<feature type="domain" description="VOC" evidence="1">
    <location>
        <begin position="148"/>
        <end position="257"/>
    </location>
</feature>